<dbReference type="InterPro" id="IPR013573">
    <property type="entry name" value="Tscrpt_reg_YcdC_C"/>
</dbReference>
<dbReference type="PANTHER" id="PTHR30328">
    <property type="entry name" value="TRANSCRIPTIONAL REPRESSOR"/>
    <property type="match status" value="1"/>
</dbReference>
<dbReference type="GO" id="GO:0045892">
    <property type="term" value="P:negative regulation of DNA-templated transcription"/>
    <property type="evidence" value="ECO:0007669"/>
    <property type="project" value="InterPro"/>
</dbReference>
<proteinExistence type="predicted"/>
<dbReference type="InterPro" id="IPR009057">
    <property type="entry name" value="Homeodomain-like_sf"/>
</dbReference>
<dbReference type="Gene3D" id="1.10.357.10">
    <property type="entry name" value="Tetracycline Repressor, domain 2"/>
    <property type="match status" value="1"/>
</dbReference>
<organism evidence="5 6">
    <name type="scientific">Ancylobacter novellus</name>
    <name type="common">Thiobacillus novellus</name>
    <dbReference type="NCBI Taxonomy" id="921"/>
    <lineage>
        <taxon>Bacteria</taxon>
        <taxon>Pseudomonadati</taxon>
        <taxon>Pseudomonadota</taxon>
        <taxon>Alphaproteobacteria</taxon>
        <taxon>Hyphomicrobiales</taxon>
        <taxon>Xanthobacteraceae</taxon>
        <taxon>Ancylobacter</taxon>
    </lineage>
</organism>
<dbReference type="PANTHER" id="PTHR30328:SF54">
    <property type="entry name" value="HTH-TYPE TRANSCRIPTIONAL REPRESSOR SCO4008"/>
    <property type="match status" value="1"/>
</dbReference>
<evidence type="ECO:0000256" key="2">
    <source>
        <dbReference type="PROSITE-ProRule" id="PRU00335"/>
    </source>
</evidence>
<dbReference type="InterPro" id="IPR001647">
    <property type="entry name" value="HTH_TetR"/>
</dbReference>
<dbReference type="GO" id="GO:0003677">
    <property type="term" value="F:DNA binding"/>
    <property type="evidence" value="ECO:0007669"/>
    <property type="project" value="UniProtKB-UniRule"/>
</dbReference>
<feature type="DNA-binding region" description="H-T-H motif" evidence="2">
    <location>
        <begin position="69"/>
        <end position="88"/>
    </location>
</feature>
<accession>A0A2W5R0V0</accession>
<feature type="compositionally biased region" description="Basic and acidic residues" evidence="3">
    <location>
        <begin position="32"/>
        <end position="45"/>
    </location>
</feature>
<dbReference type="InterPro" id="IPR023772">
    <property type="entry name" value="DNA-bd_HTH_TetR-type_CS"/>
</dbReference>
<dbReference type="NCBIfam" id="NF011584">
    <property type="entry name" value="PRK15008.1"/>
    <property type="match status" value="1"/>
</dbReference>
<dbReference type="InterPro" id="IPR036271">
    <property type="entry name" value="Tet_transcr_reg_TetR-rel_C_sf"/>
</dbReference>
<sequence length="244" mass="27187">MARAASTDRTPERRQAPAGEAEPQAAPRKSSRSAEPRTPRRRKQIEAKRSAILDAALILFSRAGLHGTTVEQIAEQAAVSKTNLFYYFASKEEVYVAALTRLLDHWLDPLRGLELDSDPVAGIGEYIRRKIMFSRTHPEASRLFCLELVQGAPLLRHELETSLKELVDAKAAVIRAWSAAGRLAPVDPHHLIFSIWATTQHYADFASQIDALLQTGLDDEAFAEEAVRNIQRIILDGVRVRADD</sequence>
<dbReference type="SUPFAM" id="SSF48498">
    <property type="entry name" value="Tetracyclin repressor-like, C-terminal domain"/>
    <property type="match status" value="1"/>
</dbReference>
<dbReference type="PROSITE" id="PS50977">
    <property type="entry name" value="HTH_TETR_2"/>
    <property type="match status" value="1"/>
</dbReference>
<dbReference type="PROSITE" id="PS01081">
    <property type="entry name" value="HTH_TETR_1"/>
    <property type="match status" value="1"/>
</dbReference>
<dbReference type="Pfam" id="PF00440">
    <property type="entry name" value="TetR_N"/>
    <property type="match status" value="1"/>
</dbReference>
<dbReference type="EMBL" id="QFQD01000031">
    <property type="protein sequence ID" value="PZQ82474.1"/>
    <property type="molecule type" value="Genomic_DNA"/>
</dbReference>
<dbReference type="AlphaFoldDB" id="A0A2W5R0V0"/>
<protein>
    <submittedName>
        <fullName evidence="5">HTH-type transcriptional regulator RutR</fullName>
    </submittedName>
</protein>
<dbReference type="PRINTS" id="PR00455">
    <property type="entry name" value="HTHTETR"/>
</dbReference>
<dbReference type="SUPFAM" id="SSF46689">
    <property type="entry name" value="Homeodomain-like"/>
    <property type="match status" value="1"/>
</dbReference>
<evidence type="ECO:0000256" key="3">
    <source>
        <dbReference type="SAM" id="MobiDB-lite"/>
    </source>
</evidence>
<comment type="caution">
    <text evidence="5">The sequence shown here is derived from an EMBL/GenBank/DDBJ whole genome shotgun (WGS) entry which is preliminary data.</text>
</comment>
<feature type="region of interest" description="Disordered" evidence="3">
    <location>
        <begin position="1"/>
        <end position="45"/>
    </location>
</feature>
<evidence type="ECO:0000259" key="4">
    <source>
        <dbReference type="PROSITE" id="PS50977"/>
    </source>
</evidence>
<feature type="compositionally biased region" description="Low complexity" evidence="3">
    <location>
        <begin position="16"/>
        <end position="27"/>
    </location>
</feature>
<evidence type="ECO:0000313" key="5">
    <source>
        <dbReference type="EMBL" id="PZQ82474.1"/>
    </source>
</evidence>
<keyword evidence="1 2" id="KW-0238">DNA-binding</keyword>
<dbReference type="InterPro" id="IPR050109">
    <property type="entry name" value="HTH-type_TetR-like_transc_reg"/>
</dbReference>
<name>A0A2W5R0V0_ANCNO</name>
<dbReference type="Gene3D" id="1.10.10.60">
    <property type="entry name" value="Homeodomain-like"/>
    <property type="match status" value="1"/>
</dbReference>
<reference evidence="5 6" key="1">
    <citation type="submission" date="2017-08" db="EMBL/GenBank/DDBJ databases">
        <title>Infants hospitalized years apart are colonized by the same room-sourced microbial strains.</title>
        <authorList>
            <person name="Brooks B."/>
            <person name="Olm M.R."/>
            <person name="Firek B.A."/>
            <person name="Baker R."/>
            <person name="Thomas B.C."/>
            <person name="Morowitz M.J."/>
            <person name="Banfield J.F."/>
        </authorList>
    </citation>
    <scope>NUCLEOTIDE SEQUENCE [LARGE SCALE GENOMIC DNA]</scope>
    <source>
        <strain evidence="5">S2_005_001_R2_27</strain>
    </source>
</reference>
<feature type="domain" description="HTH tetR-type" evidence="4">
    <location>
        <begin position="46"/>
        <end position="106"/>
    </location>
</feature>
<gene>
    <name evidence="5" type="ORF">DI549_11150</name>
</gene>
<evidence type="ECO:0000256" key="1">
    <source>
        <dbReference type="ARBA" id="ARBA00023125"/>
    </source>
</evidence>
<evidence type="ECO:0000313" key="6">
    <source>
        <dbReference type="Proteomes" id="UP000248887"/>
    </source>
</evidence>
<dbReference type="Proteomes" id="UP000248887">
    <property type="component" value="Unassembled WGS sequence"/>
</dbReference>
<dbReference type="Pfam" id="PF08362">
    <property type="entry name" value="TetR_C_3"/>
    <property type="match status" value="1"/>
</dbReference>